<proteinExistence type="predicted"/>
<gene>
    <name evidence="1" type="ORF">DFJ66_0265</name>
</gene>
<dbReference type="Proteomes" id="UP000272729">
    <property type="component" value="Unassembled WGS sequence"/>
</dbReference>
<sequence>MAIHYVDRDSVEYLGVRVVYRNTATGATDPTAYTVTVALVLAGTRPVSGDYQSASWALNADGHYVAQRLVSGLTASASYDVYVKVAASPETWVGKSPDTVAVR</sequence>
<name>A0A495WZM8_9PSEU</name>
<protein>
    <submittedName>
        <fullName evidence="1">Uncharacterized protein</fullName>
    </submittedName>
</protein>
<comment type="caution">
    <text evidence="1">The sequence shown here is derived from an EMBL/GenBank/DDBJ whole genome shotgun (WGS) entry which is preliminary data.</text>
</comment>
<reference evidence="1 2" key="1">
    <citation type="submission" date="2018-10" db="EMBL/GenBank/DDBJ databases">
        <title>Sequencing the genomes of 1000 actinobacteria strains.</title>
        <authorList>
            <person name="Klenk H.-P."/>
        </authorList>
    </citation>
    <scope>NUCLEOTIDE SEQUENCE [LARGE SCALE GENOMIC DNA]</scope>
    <source>
        <strain evidence="1 2">DSM 43911</strain>
    </source>
</reference>
<organism evidence="1 2">
    <name type="scientific">Saccharothrix variisporea</name>
    <dbReference type="NCBI Taxonomy" id="543527"/>
    <lineage>
        <taxon>Bacteria</taxon>
        <taxon>Bacillati</taxon>
        <taxon>Actinomycetota</taxon>
        <taxon>Actinomycetes</taxon>
        <taxon>Pseudonocardiales</taxon>
        <taxon>Pseudonocardiaceae</taxon>
        <taxon>Saccharothrix</taxon>
    </lineage>
</organism>
<keyword evidence="2" id="KW-1185">Reference proteome</keyword>
<evidence type="ECO:0000313" key="1">
    <source>
        <dbReference type="EMBL" id="RKT67097.1"/>
    </source>
</evidence>
<dbReference type="RefSeq" id="WP_147459145.1">
    <property type="nucleotide sequence ID" value="NZ_JBIUBA010000046.1"/>
</dbReference>
<evidence type="ECO:0000313" key="2">
    <source>
        <dbReference type="Proteomes" id="UP000272729"/>
    </source>
</evidence>
<dbReference type="EMBL" id="RBXR01000001">
    <property type="protein sequence ID" value="RKT67097.1"/>
    <property type="molecule type" value="Genomic_DNA"/>
</dbReference>
<dbReference type="AlphaFoldDB" id="A0A495WZM8"/>
<accession>A0A495WZM8</accession>